<keyword evidence="2" id="KW-1185">Reference proteome</keyword>
<dbReference type="CDD" id="cd02440">
    <property type="entry name" value="AdoMet_MTases"/>
    <property type="match status" value="1"/>
</dbReference>
<dbReference type="SUPFAM" id="SSF53335">
    <property type="entry name" value="S-adenosyl-L-methionine-dependent methyltransferases"/>
    <property type="match status" value="1"/>
</dbReference>
<dbReference type="RefSeq" id="WP_330091183.1">
    <property type="nucleotide sequence ID" value="NZ_JAUZMY010000007.1"/>
</dbReference>
<dbReference type="GO" id="GO:0008168">
    <property type="term" value="F:methyltransferase activity"/>
    <property type="evidence" value="ECO:0007669"/>
    <property type="project" value="UniProtKB-KW"/>
</dbReference>
<gene>
    <name evidence="1" type="ORF">Q8791_09160</name>
</gene>
<keyword evidence="1" id="KW-0489">Methyltransferase</keyword>
<dbReference type="Gene3D" id="3.40.50.150">
    <property type="entry name" value="Vaccinia Virus protein VP39"/>
    <property type="match status" value="1"/>
</dbReference>
<dbReference type="InterPro" id="IPR029063">
    <property type="entry name" value="SAM-dependent_MTases_sf"/>
</dbReference>
<comment type="caution">
    <text evidence="1">The sequence shown here is derived from an EMBL/GenBank/DDBJ whole genome shotgun (WGS) entry which is preliminary data.</text>
</comment>
<evidence type="ECO:0000313" key="2">
    <source>
        <dbReference type="Proteomes" id="UP001356095"/>
    </source>
</evidence>
<keyword evidence="1" id="KW-0808">Transferase</keyword>
<dbReference type="EMBL" id="JAUZMY010000007">
    <property type="protein sequence ID" value="MEE2037386.1"/>
    <property type="molecule type" value="Genomic_DNA"/>
</dbReference>
<protein>
    <submittedName>
        <fullName evidence="1">Methyltransferase</fullName>
    </submittedName>
</protein>
<name>A0ABU7K562_9ACTN</name>
<organism evidence="1 2">
    <name type="scientific">Nocardiopsis codii</name>
    <dbReference type="NCBI Taxonomy" id="3065942"/>
    <lineage>
        <taxon>Bacteria</taxon>
        <taxon>Bacillati</taxon>
        <taxon>Actinomycetota</taxon>
        <taxon>Actinomycetes</taxon>
        <taxon>Streptosporangiales</taxon>
        <taxon>Nocardiopsidaceae</taxon>
        <taxon>Nocardiopsis</taxon>
    </lineage>
</organism>
<proteinExistence type="predicted"/>
<reference evidence="1 2" key="1">
    <citation type="submission" date="2023-08" db="EMBL/GenBank/DDBJ databases">
        <authorList>
            <person name="Girao M."/>
            <person name="Carvalho M.F."/>
        </authorList>
    </citation>
    <scope>NUCLEOTIDE SEQUENCE [LARGE SCALE GENOMIC DNA]</scope>
    <source>
        <strain evidence="1 2">CT-R113</strain>
    </source>
</reference>
<evidence type="ECO:0000313" key="1">
    <source>
        <dbReference type="EMBL" id="MEE2037386.1"/>
    </source>
</evidence>
<accession>A0ABU7K562</accession>
<dbReference type="GO" id="GO:0032259">
    <property type="term" value="P:methylation"/>
    <property type="evidence" value="ECO:0007669"/>
    <property type="project" value="UniProtKB-KW"/>
</dbReference>
<sequence length="252" mass="27284">MDPSLIAQLPPPLPSRQIIGMNQPKADLRTHRTYAWNGWDFTVPPGVFLPGETSRMVHQRLLDGDIAIRGRRYAAMGVGLGVETAVAGLRGAARVYAVDVHADSVRAAGDNYRRIVPDGEAPEFVPVVSDVFADFPEGHQVDVVTFNPPAVSQRVSDDPDVVRNVCAGAAVTDAFFSQLAERDLLAPGGEVYLIVSNTADLRGIIGHAVRTGFTARIHHRHDWEDGVLTHLFRLTREPAVAGDGARDGEAVR</sequence>
<dbReference type="Proteomes" id="UP001356095">
    <property type="component" value="Unassembled WGS sequence"/>
</dbReference>